<keyword evidence="2" id="KW-1185">Reference proteome</keyword>
<accession>A0A5C3P4W7</accession>
<gene>
    <name evidence="1" type="ORF">K466DRAFT_463882</name>
</gene>
<dbReference type="Proteomes" id="UP000308197">
    <property type="component" value="Unassembled WGS sequence"/>
</dbReference>
<name>A0A5C3P4W7_9APHY</name>
<evidence type="ECO:0000313" key="2">
    <source>
        <dbReference type="Proteomes" id="UP000308197"/>
    </source>
</evidence>
<dbReference type="STRING" id="1314778.A0A5C3P4W7"/>
<feature type="non-terminal residue" evidence="1">
    <location>
        <position position="56"/>
    </location>
</feature>
<feature type="non-terminal residue" evidence="1">
    <location>
        <position position="1"/>
    </location>
</feature>
<dbReference type="EMBL" id="ML211355">
    <property type="protein sequence ID" value="TFK83907.1"/>
    <property type="molecule type" value="Genomic_DNA"/>
</dbReference>
<organism evidence="1 2">
    <name type="scientific">Polyporus arcularius HHB13444</name>
    <dbReference type="NCBI Taxonomy" id="1314778"/>
    <lineage>
        <taxon>Eukaryota</taxon>
        <taxon>Fungi</taxon>
        <taxon>Dikarya</taxon>
        <taxon>Basidiomycota</taxon>
        <taxon>Agaricomycotina</taxon>
        <taxon>Agaricomycetes</taxon>
        <taxon>Polyporales</taxon>
        <taxon>Polyporaceae</taxon>
        <taxon>Polyporus</taxon>
    </lineage>
</organism>
<protein>
    <submittedName>
        <fullName evidence="1">Uncharacterized protein</fullName>
    </submittedName>
</protein>
<sequence>TQVNPNYPAASEHMDFILEYISEQVRLGRMTGPYSKQQVERILGSHFVSSPLTVNQ</sequence>
<reference evidence="1 2" key="1">
    <citation type="journal article" date="2019" name="Nat. Ecol. Evol.">
        <title>Megaphylogeny resolves global patterns of mushroom evolution.</title>
        <authorList>
            <person name="Varga T."/>
            <person name="Krizsan K."/>
            <person name="Foldi C."/>
            <person name="Dima B."/>
            <person name="Sanchez-Garcia M."/>
            <person name="Sanchez-Ramirez S."/>
            <person name="Szollosi G.J."/>
            <person name="Szarkandi J.G."/>
            <person name="Papp V."/>
            <person name="Albert L."/>
            <person name="Andreopoulos W."/>
            <person name="Angelini C."/>
            <person name="Antonin V."/>
            <person name="Barry K.W."/>
            <person name="Bougher N.L."/>
            <person name="Buchanan P."/>
            <person name="Buyck B."/>
            <person name="Bense V."/>
            <person name="Catcheside P."/>
            <person name="Chovatia M."/>
            <person name="Cooper J."/>
            <person name="Damon W."/>
            <person name="Desjardin D."/>
            <person name="Finy P."/>
            <person name="Geml J."/>
            <person name="Haridas S."/>
            <person name="Hughes K."/>
            <person name="Justo A."/>
            <person name="Karasinski D."/>
            <person name="Kautmanova I."/>
            <person name="Kiss B."/>
            <person name="Kocsube S."/>
            <person name="Kotiranta H."/>
            <person name="LaButti K.M."/>
            <person name="Lechner B.E."/>
            <person name="Liimatainen K."/>
            <person name="Lipzen A."/>
            <person name="Lukacs Z."/>
            <person name="Mihaltcheva S."/>
            <person name="Morgado L.N."/>
            <person name="Niskanen T."/>
            <person name="Noordeloos M.E."/>
            <person name="Ohm R.A."/>
            <person name="Ortiz-Santana B."/>
            <person name="Ovrebo C."/>
            <person name="Racz N."/>
            <person name="Riley R."/>
            <person name="Savchenko A."/>
            <person name="Shiryaev A."/>
            <person name="Soop K."/>
            <person name="Spirin V."/>
            <person name="Szebenyi C."/>
            <person name="Tomsovsky M."/>
            <person name="Tulloss R.E."/>
            <person name="Uehling J."/>
            <person name="Grigoriev I.V."/>
            <person name="Vagvolgyi C."/>
            <person name="Papp T."/>
            <person name="Martin F.M."/>
            <person name="Miettinen O."/>
            <person name="Hibbett D.S."/>
            <person name="Nagy L.G."/>
        </authorList>
    </citation>
    <scope>NUCLEOTIDE SEQUENCE [LARGE SCALE GENOMIC DNA]</scope>
    <source>
        <strain evidence="1 2">HHB13444</strain>
    </source>
</reference>
<dbReference type="AlphaFoldDB" id="A0A5C3P4W7"/>
<dbReference type="InParanoid" id="A0A5C3P4W7"/>
<evidence type="ECO:0000313" key="1">
    <source>
        <dbReference type="EMBL" id="TFK83907.1"/>
    </source>
</evidence>
<proteinExistence type="predicted"/>